<evidence type="ECO:0000256" key="1">
    <source>
        <dbReference type="SAM" id="MobiDB-lite"/>
    </source>
</evidence>
<keyword evidence="4" id="KW-1185">Reference proteome</keyword>
<protein>
    <submittedName>
        <fullName evidence="3">Uncharacterized protein</fullName>
    </submittedName>
</protein>
<keyword evidence="2" id="KW-0732">Signal</keyword>
<dbReference type="Proteomes" id="UP001324533">
    <property type="component" value="Chromosome"/>
</dbReference>
<reference evidence="3 4" key="1">
    <citation type="submission" date="2023-06" db="EMBL/GenBank/DDBJ databases">
        <title>Rock-solubilizing bacteria, Microbacterium invictum, promotes re-establishment of vegetation in rocky wasteland by accelerating rock bio-weathering and reshaping soil bacterial community.</title>
        <authorList>
            <person name="Liu C."/>
        </authorList>
    </citation>
    <scope>NUCLEOTIDE SEQUENCE [LARGE SCALE GENOMIC DNA]</scope>
    <source>
        <strain evidence="3 4">X-18</strain>
    </source>
</reference>
<evidence type="ECO:0000256" key="2">
    <source>
        <dbReference type="SAM" id="SignalP"/>
    </source>
</evidence>
<feature type="compositionally biased region" description="Low complexity" evidence="1">
    <location>
        <begin position="32"/>
        <end position="53"/>
    </location>
</feature>
<name>A0ABZ0V5Z2_9MICO</name>
<evidence type="ECO:0000313" key="4">
    <source>
        <dbReference type="Proteomes" id="UP001324533"/>
    </source>
</evidence>
<sequence length="199" mass="20500">MPSRSSAAAASLIVVALSIAGCSFSIPVEAESSSTPAAPSSAPTPSAPTPSASDDADGDDPMADALAERDQFLADQQLPLDGSPLVAVTPAQQEFIAQQRAFIESQGGTWDAQTESISLALAADACETAILNYHEVDASLLQAHVASSPVFAQLIPADFSADQRLAAERNVASVMVFGAGFLCPEDGPQWEAAFTEVYG</sequence>
<dbReference type="RefSeq" id="WP_322409139.1">
    <property type="nucleotide sequence ID" value="NZ_CP139779.1"/>
</dbReference>
<feature type="signal peptide" evidence="2">
    <location>
        <begin position="1"/>
        <end position="30"/>
    </location>
</feature>
<organism evidence="3 4">
    <name type="scientific">Microbacterium invictum</name>
    <dbReference type="NCBI Taxonomy" id="515415"/>
    <lineage>
        <taxon>Bacteria</taxon>
        <taxon>Bacillati</taxon>
        <taxon>Actinomycetota</taxon>
        <taxon>Actinomycetes</taxon>
        <taxon>Micrococcales</taxon>
        <taxon>Microbacteriaceae</taxon>
        <taxon>Microbacterium</taxon>
    </lineage>
</organism>
<dbReference type="EMBL" id="CP139779">
    <property type="protein sequence ID" value="WQB69013.1"/>
    <property type="molecule type" value="Genomic_DNA"/>
</dbReference>
<feature type="region of interest" description="Disordered" evidence="1">
    <location>
        <begin position="30"/>
        <end position="62"/>
    </location>
</feature>
<proteinExistence type="predicted"/>
<accession>A0ABZ0V5Z2</accession>
<evidence type="ECO:0000313" key="3">
    <source>
        <dbReference type="EMBL" id="WQB69013.1"/>
    </source>
</evidence>
<gene>
    <name evidence="3" type="ORF">T9R20_09820</name>
</gene>
<feature type="chain" id="PRO_5045348508" evidence="2">
    <location>
        <begin position="31"/>
        <end position="199"/>
    </location>
</feature>
<dbReference type="PROSITE" id="PS51257">
    <property type="entry name" value="PROKAR_LIPOPROTEIN"/>
    <property type="match status" value="1"/>
</dbReference>